<reference evidence="3" key="1">
    <citation type="submission" date="2021-02" db="EMBL/GenBank/DDBJ databases">
        <authorList>
            <person name="Nowell W R."/>
        </authorList>
    </citation>
    <scope>NUCLEOTIDE SEQUENCE</scope>
</reference>
<comment type="similarity">
    <text evidence="1">Belongs to the RdRP family.</text>
</comment>
<name>A0A820KAT3_9BILA</name>
<comment type="caution">
    <text evidence="3">The sequence shown here is derived from an EMBL/GenBank/DDBJ whole genome shotgun (WGS) entry which is preliminary data.</text>
</comment>
<feature type="domain" description="RDRP core" evidence="2">
    <location>
        <begin position="19"/>
        <end position="129"/>
    </location>
</feature>
<keyword evidence="1" id="KW-0808">Transferase</keyword>
<comment type="catalytic activity">
    <reaction evidence="1">
        <text>RNA(n) + a ribonucleoside 5'-triphosphate = RNA(n+1) + diphosphate</text>
        <dbReference type="Rhea" id="RHEA:21248"/>
        <dbReference type="Rhea" id="RHEA-COMP:14527"/>
        <dbReference type="Rhea" id="RHEA-COMP:17342"/>
        <dbReference type="ChEBI" id="CHEBI:33019"/>
        <dbReference type="ChEBI" id="CHEBI:61557"/>
        <dbReference type="ChEBI" id="CHEBI:140395"/>
        <dbReference type="EC" id="2.7.7.48"/>
    </reaction>
</comment>
<keyword evidence="1" id="KW-0694">RNA-binding</keyword>
<dbReference type="EC" id="2.7.7.48" evidence="1"/>
<keyword evidence="1" id="KW-0548">Nucleotidyltransferase</keyword>
<dbReference type="EMBL" id="CAJOBD010046358">
    <property type="protein sequence ID" value="CAF4337045.1"/>
    <property type="molecule type" value="Genomic_DNA"/>
</dbReference>
<dbReference type="InterPro" id="IPR007855">
    <property type="entry name" value="RDRP"/>
</dbReference>
<evidence type="ECO:0000259" key="2">
    <source>
        <dbReference type="Pfam" id="PF05183"/>
    </source>
</evidence>
<protein>
    <recommendedName>
        <fullName evidence="1">RNA-dependent RNA polymerase</fullName>
        <ecNumber evidence="1">2.7.7.48</ecNumber>
    </recommendedName>
</protein>
<dbReference type="PANTHER" id="PTHR23079">
    <property type="entry name" value="RNA-DEPENDENT RNA POLYMERASE"/>
    <property type="match status" value="1"/>
</dbReference>
<dbReference type="InterPro" id="IPR057596">
    <property type="entry name" value="RDRP_core"/>
</dbReference>
<dbReference type="Pfam" id="PF05183">
    <property type="entry name" value="RdRP"/>
    <property type="match status" value="1"/>
</dbReference>
<dbReference type="GO" id="GO:0030422">
    <property type="term" value="P:siRNA processing"/>
    <property type="evidence" value="ECO:0007669"/>
    <property type="project" value="TreeGrafter"/>
</dbReference>
<dbReference type="AlphaFoldDB" id="A0A820KAT3"/>
<evidence type="ECO:0000313" key="4">
    <source>
        <dbReference type="Proteomes" id="UP000663836"/>
    </source>
</evidence>
<keyword evidence="1" id="KW-0696">RNA-directed RNA polymerase</keyword>
<dbReference type="GO" id="GO:0003968">
    <property type="term" value="F:RNA-directed RNA polymerase activity"/>
    <property type="evidence" value="ECO:0007669"/>
    <property type="project" value="UniProtKB-KW"/>
</dbReference>
<evidence type="ECO:0000313" key="3">
    <source>
        <dbReference type="EMBL" id="CAF4337045.1"/>
    </source>
</evidence>
<accession>A0A820KAT3</accession>
<dbReference type="Proteomes" id="UP000663836">
    <property type="component" value="Unassembled WGS sequence"/>
</dbReference>
<dbReference type="GO" id="GO:0031380">
    <property type="term" value="C:nuclear RNA-directed RNA polymerase complex"/>
    <property type="evidence" value="ECO:0007669"/>
    <property type="project" value="TreeGrafter"/>
</dbReference>
<feature type="non-terminal residue" evidence="3">
    <location>
        <position position="129"/>
    </location>
</feature>
<gene>
    <name evidence="3" type="ORF">JBS370_LOCUS41491</name>
</gene>
<feature type="non-terminal residue" evidence="3">
    <location>
        <position position="1"/>
    </location>
</feature>
<evidence type="ECO:0000256" key="1">
    <source>
        <dbReference type="RuleBase" id="RU363098"/>
    </source>
</evidence>
<proteinExistence type="inferred from homology"/>
<organism evidence="3 4">
    <name type="scientific">Rotaria sordida</name>
    <dbReference type="NCBI Taxonomy" id="392033"/>
    <lineage>
        <taxon>Eukaryota</taxon>
        <taxon>Metazoa</taxon>
        <taxon>Spiralia</taxon>
        <taxon>Gnathifera</taxon>
        <taxon>Rotifera</taxon>
        <taxon>Eurotatoria</taxon>
        <taxon>Bdelloidea</taxon>
        <taxon>Philodinida</taxon>
        <taxon>Philodinidae</taxon>
        <taxon>Rotaria</taxon>
    </lineage>
</organism>
<dbReference type="PANTHER" id="PTHR23079:SF55">
    <property type="entry name" value="RNA-DIRECTED RNA POLYMERASE"/>
    <property type="match status" value="1"/>
</dbReference>
<dbReference type="GO" id="GO:0003723">
    <property type="term" value="F:RNA binding"/>
    <property type="evidence" value="ECO:0007669"/>
    <property type="project" value="UniProtKB-KW"/>
</dbReference>
<sequence>DTNRLVEKYDPSCLNNKFVSILFDEKLDNTFIEKILVNQILINGEQYHFIGYSNSQLRGRSCYLYAGSIEQTEQIINNNGDFNKIKNLSKRAARIGLLFSSCTPTIHIEQDHVIQIDDIERNGYTFTDG</sequence>